<accession>A0AAN8LL21</accession>
<proteinExistence type="predicted"/>
<sequence length="73" mass="8229">MSSLQPNMQHREHQQGGLIIMQTCPCCEHSYEWNSQPRVGKNPASNLHLSAATAFTGSSFAQIQKYILLEARR</sequence>
<gene>
    <name evidence="1" type="ORF">J4Q44_G00201080</name>
</gene>
<dbReference type="Proteomes" id="UP001356427">
    <property type="component" value="Unassembled WGS sequence"/>
</dbReference>
<keyword evidence="2" id="KW-1185">Reference proteome</keyword>
<dbReference type="EMBL" id="JAGTTL010000017">
    <property type="protein sequence ID" value="KAK6310227.1"/>
    <property type="molecule type" value="Genomic_DNA"/>
</dbReference>
<protein>
    <submittedName>
        <fullName evidence="1">Uncharacterized protein</fullName>
    </submittedName>
</protein>
<name>A0AAN8LL21_9TELE</name>
<organism evidence="1 2">
    <name type="scientific">Coregonus suidteri</name>
    <dbReference type="NCBI Taxonomy" id="861788"/>
    <lineage>
        <taxon>Eukaryota</taxon>
        <taxon>Metazoa</taxon>
        <taxon>Chordata</taxon>
        <taxon>Craniata</taxon>
        <taxon>Vertebrata</taxon>
        <taxon>Euteleostomi</taxon>
        <taxon>Actinopterygii</taxon>
        <taxon>Neopterygii</taxon>
        <taxon>Teleostei</taxon>
        <taxon>Protacanthopterygii</taxon>
        <taxon>Salmoniformes</taxon>
        <taxon>Salmonidae</taxon>
        <taxon>Coregoninae</taxon>
        <taxon>Coregonus</taxon>
    </lineage>
</organism>
<evidence type="ECO:0000313" key="2">
    <source>
        <dbReference type="Proteomes" id="UP001356427"/>
    </source>
</evidence>
<evidence type="ECO:0000313" key="1">
    <source>
        <dbReference type="EMBL" id="KAK6310227.1"/>
    </source>
</evidence>
<reference evidence="1 2" key="1">
    <citation type="submission" date="2021-04" db="EMBL/GenBank/DDBJ databases">
        <authorList>
            <person name="De Guttry C."/>
            <person name="Zahm M."/>
            <person name="Klopp C."/>
            <person name="Cabau C."/>
            <person name="Louis A."/>
            <person name="Berthelot C."/>
            <person name="Parey E."/>
            <person name="Roest Crollius H."/>
            <person name="Montfort J."/>
            <person name="Robinson-Rechavi M."/>
            <person name="Bucao C."/>
            <person name="Bouchez O."/>
            <person name="Gislard M."/>
            <person name="Lluch J."/>
            <person name="Milhes M."/>
            <person name="Lampietro C."/>
            <person name="Lopez Roques C."/>
            <person name="Donnadieu C."/>
            <person name="Braasch I."/>
            <person name="Desvignes T."/>
            <person name="Postlethwait J."/>
            <person name="Bobe J."/>
            <person name="Wedekind C."/>
            <person name="Guiguen Y."/>
        </authorList>
    </citation>
    <scope>NUCLEOTIDE SEQUENCE [LARGE SCALE GENOMIC DNA]</scope>
    <source>
        <strain evidence="1">Cs_M1</strain>
        <tissue evidence="1">Blood</tissue>
    </source>
</reference>
<comment type="caution">
    <text evidence="1">The sequence shown here is derived from an EMBL/GenBank/DDBJ whole genome shotgun (WGS) entry which is preliminary data.</text>
</comment>
<dbReference type="AlphaFoldDB" id="A0AAN8LL21"/>